<dbReference type="Pfam" id="PF12697">
    <property type="entry name" value="Abhydrolase_6"/>
    <property type="match status" value="1"/>
</dbReference>
<dbReference type="GeneID" id="115622741"/>
<dbReference type="SUPFAM" id="SSF53474">
    <property type="entry name" value="alpha/beta-Hydrolases"/>
    <property type="match status" value="1"/>
</dbReference>
<feature type="active site" evidence="6">
    <location>
        <position position="150"/>
    </location>
</feature>
<dbReference type="PANTHER" id="PTHR14189">
    <property type="entry name" value="PROTEIN PHOSPHATASE METHYLESTERASE-1 RELATED"/>
    <property type="match status" value="1"/>
</dbReference>
<dbReference type="OrthoDB" id="194865at2759"/>
<feature type="active site" evidence="6">
    <location>
        <position position="175"/>
    </location>
</feature>
<keyword evidence="3 5" id="KW-0378">Hydrolase</keyword>
<accession>A0A6J2TCE8</accession>
<evidence type="ECO:0000256" key="5">
    <source>
        <dbReference type="PIRNR" id="PIRNR022950"/>
    </source>
</evidence>
<dbReference type="GO" id="GO:0051723">
    <property type="term" value="F:protein methylesterase activity"/>
    <property type="evidence" value="ECO:0007669"/>
    <property type="project" value="UniProtKB-EC"/>
</dbReference>
<dbReference type="EC" id="3.1.1.-" evidence="5"/>
<evidence type="ECO:0000256" key="7">
    <source>
        <dbReference type="SAM" id="MobiDB-lite"/>
    </source>
</evidence>
<evidence type="ECO:0000313" key="10">
    <source>
        <dbReference type="RefSeq" id="XP_030372647.1"/>
    </source>
</evidence>
<dbReference type="AlphaFoldDB" id="A0A6J2TCE8"/>
<feature type="domain" description="AB hydrolase-1" evidence="8">
    <location>
        <begin position="73"/>
        <end position="390"/>
    </location>
</feature>
<feature type="compositionally biased region" description="Low complexity" evidence="7">
    <location>
        <begin position="272"/>
        <end position="295"/>
    </location>
</feature>
<dbReference type="PIRSF" id="PIRSF022950">
    <property type="entry name" value="PPase_methylesterase_euk"/>
    <property type="match status" value="1"/>
</dbReference>
<evidence type="ECO:0000256" key="2">
    <source>
        <dbReference type="ARBA" id="ARBA00022487"/>
    </source>
</evidence>
<dbReference type="InterPro" id="IPR029058">
    <property type="entry name" value="AB_hydrolase_fold"/>
</dbReference>
<comment type="catalytic activity">
    <reaction evidence="4">
        <text>[phosphatase 2A protein]-C-terminal L-leucine methyl ester + H2O = [phosphatase 2A protein]-C-terminal L-leucine + methanol + H(+)</text>
        <dbReference type="Rhea" id="RHEA:48548"/>
        <dbReference type="Rhea" id="RHEA-COMP:12134"/>
        <dbReference type="Rhea" id="RHEA-COMP:12135"/>
        <dbReference type="ChEBI" id="CHEBI:15377"/>
        <dbReference type="ChEBI" id="CHEBI:15378"/>
        <dbReference type="ChEBI" id="CHEBI:17790"/>
        <dbReference type="ChEBI" id="CHEBI:90516"/>
        <dbReference type="ChEBI" id="CHEBI:90517"/>
        <dbReference type="EC" id="3.1.1.89"/>
    </reaction>
</comment>
<name>A0A6J2TCE8_DROLE</name>
<evidence type="ECO:0000256" key="4">
    <source>
        <dbReference type="ARBA" id="ARBA00049203"/>
    </source>
</evidence>
<feature type="active site" evidence="6">
    <location>
        <position position="377"/>
    </location>
</feature>
<evidence type="ECO:0000256" key="3">
    <source>
        <dbReference type="ARBA" id="ARBA00022801"/>
    </source>
</evidence>
<sequence>MSSLQRTILKGKLPPTITGRIGRADSFKKSRIRDYTPVMWSDFFAEKEDVMIDEQRTFRIYRTKKPEKPGPVILLLHGGGYSALTWAHFCSEVTSMIHCQCLSIDLRGHGDTKTDNEDDLSADTLSKDIGDLILKLYPDEVPQIFVVGHSMGGAIAVHFAHMALVPNLIGITVIDVVEGTAMEALASMQSFLRSRPKYFQSIPNAIEWCIRSGQVRNVDSAKVSMPGQIINCTTNQLATNDLPLPDEELEAAQHTSMFPNPFSISEDEEVGNSADDAAASATDEASANDDSANSADFKKPITTKAQTDAAKNYTWRIDLSKSEKYWVGWFSGLSDKFLNLRLPKQLLLASIDGLDRTLTVGQMQGRFQMQVLARCGHAVHEDRPHEVAEVISGYLIRNRYAEAAGEFRCHMPSC</sequence>
<dbReference type="RefSeq" id="XP_030372647.1">
    <property type="nucleotide sequence ID" value="XM_030516787.1"/>
</dbReference>
<dbReference type="Proteomes" id="UP000504634">
    <property type="component" value="Unplaced"/>
</dbReference>
<proteinExistence type="inferred from homology"/>
<feature type="region of interest" description="Disordered" evidence="7">
    <location>
        <begin position="264"/>
        <end position="296"/>
    </location>
</feature>
<dbReference type="PANTHER" id="PTHR14189:SF0">
    <property type="entry name" value="PROTEIN PHOSPHATASE METHYLESTERASE 1"/>
    <property type="match status" value="1"/>
</dbReference>
<keyword evidence="9" id="KW-1185">Reference proteome</keyword>
<dbReference type="Gene3D" id="3.40.50.1820">
    <property type="entry name" value="alpha/beta hydrolase"/>
    <property type="match status" value="1"/>
</dbReference>
<evidence type="ECO:0000259" key="8">
    <source>
        <dbReference type="Pfam" id="PF12697"/>
    </source>
</evidence>
<comment type="similarity">
    <text evidence="1 5">Belongs to the AB hydrolase superfamily.</text>
</comment>
<evidence type="ECO:0000256" key="6">
    <source>
        <dbReference type="PIRSR" id="PIRSR022950-1"/>
    </source>
</evidence>
<keyword evidence="2 5" id="KW-0719">Serine esterase</keyword>
<comment type="function">
    <text evidence="5">Demethylates proteins that have been reversibly carboxymethylated.</text>
</comment>
<evidence type="ECO:0000313" key="9">
    <source>
        <dbReference type="Proteomes" id="UP000504634"/>
    </source>
</evidence>
<dbReference type="InterPro" id="IPR016812">
    <property type="entry name" value="PPase_methylesterase_euk"/>
</dbReference>
<dbReference type="InterPro" id="IPR000073">
    <property type="entry name" value="AB_hydrolase_1"/>
</dbReference>
<gene>
    <name evidence="10" type="primary">LOC115622741</name>
</gene>
<protein>
    <recommendedName>
        <fullName evidence="5">Protein phosphatase methylesterase 1</fullName>
        <shortName evidence="5">PME-1</shortName>
        <ecNumber evidence="5">3.1.1.-</ecNumber>
    </recommendedName>
</protein>
<evidence type="ECO:0000256" key="1">
    <source>
        <dbReference type="ARBA" id="ARBA00008645"/>
    </source>
</evidence>
<organism evidence="9 10">
    <name type="scientific">Drosophila lebanonensis</name>
    <name type="common">Fruit fly</name>
    <name type="synonym">Scaptodrosophila lebanonensis</name>
    <dbReference type="NCBI Taxonomy" id="7225"/>
    <lineage>
        <taxon>Eukaryota</taxon>
        <taxon>Metazoa</taxon>
        <taxon>Ecdysozoa</taxon>
        <taxon>Arthropoda</taxon>
        <taxon>Hexapoda</taxon>
        <taxon>Insecta</taxon>
        <taxon>Pterygota</taxon>
        <taxon>Neoptera</taxon>
        <taxon>Endopterygota</taxon>
        <taxon>Diptera</taxon>
        <taxon>Brachycera</taxon>
        <taxon>Muscomorpha</taxon>
        <taxon>Ephydroidea</taxon>
        <taxon>Drosophilidae</taxon>
        <taxon>Scaptodrosophila</taxon>
    </lineage>
</organism>
<reference evidence="10" key="1">
    <citation type="submission" date="2025-08" db="UniProtKB">
        <authorList>
            <consortium name="RefSeq"/>
        </authorList>
    </citation>
    <scope>IDENTIFICATION</scope>
    <source>
        <strain evidence="10">11010-0011.00</strain>
        <tissue evidence="10">Whole body</tissue>
    </source>
</reference>